<dbReference type="GO" id="GO:0015977">
    <property type="term" value="P:carbon fixation"/>
    <property type="evidence" value="ECO:0007669"/>
    <property type="project" value="UniProtKB-UniRule"/>
</dbReference>
<evidence type="ECO:0000313" key="14">
    <source>
        <dbReference type="Proteomes" id="UP000234271"/>
    </source>
</evidence>
<keyword evidence="7 10" id="KW-0456">Lyase</keyword>
<evidence type="ECO:0000256" key="3">
    <source>
        <dbReference type="ARBA" id="ARBA00008346"/>
    </source>
</evidence>
<dbReference type="AlphaFoldDB" id="A0A2N9YEK9"/>
<proteinExistence type="inferred from homology"/>
<dbReference type="SUPFAM" id="SSF51621">
    <property type="entry name" value="Phosphoenolpyruvate/pyruvate domain"/>
    <property type="match status" value="1"/>
</dbReference>
<protein>
    <recommendedName>
        <fullName evidence="5 10">Phosphoenolpyruvate carboxylase</fullName>
        <shortName evidence="10">PEPC</shortName>
        <shortName evidence="10">PEPCase</shortName>
        <ecNumber evidence="4 10">4.1.1.31</ecNumber>
    </recommendedName>
</protein>
<dbReference type="PROSITE" id="PS00393">
    <property type="entry name" value="PEPCASE_2"/>
    <property type="match status" value="1"/>
</dbReference>
<dbReference type="InterPro" id="IPR015813">
    <property type="entry name" value="Pyrv/PenolPyrv_kinase-like_dom"/>
</dbReference>
<name>A0A2N9YEK9_9GAMM</name>
<dbReference type="GO" id="GO:0006107">
    <property type="term" value="P:oxaloacetate metabolic process"/>
    <property type="evidence" value="ECO:0007669"/>
    <property type="project" value="UniProtKB-UniRule"/>
</dbReference>
<evidence type="ECO:0000256" key="2">
    <source>
        <dbReference type="ARBA" id="ARBA00003670"/>
    </source>
</evidence>
<keyword evidence="8 10" id="KW-0120">Carbon dioxide fixation</keyword>
<keyword evidence="14" id="KW-1185">Reference proteome</keyword>
<dbReference type="EMBL" id="CP018889">
    <property type="protein sequence ID" value="AUI68910.1"/>
    <property type="molecule type" value="Genomic_DNA"/>
</dbReference>
<dbReference type="GO" id="GO:0008964">
    <property type="term" value="F:phosphoenolpyruvate carboxylase activity"/>
    <property type="evidence" value="ECO:0007669"/>
    <property type="project" value="UniProtKB-UniRule"/>
</dbReference>
<dbReference type="InterPro" id="IPR018129">
    <property type="entry name" value="PEP_COase_Lys_AS"/>
</dbReference>
<dbReference type="OrthoDB" id="9768133at2"/>
<gene>
    <name evidence="10" type="primary">ppc</name>
    <name evidence="13" type="ORF">BLE401_09465</name>
</gene>
<organism evidence="13 14">
    <name type="scientific">Beggiatoa leptomitoformis</name>
    <dbReference type="NCBI Taxonomy" id="288004"/>
    <lineage>
        <taxon>Bacteria</taxon>
        <taxon>Pseudomonadati</taxon>
        <taxon>Pseudomonadota</taxon>
        <taxon>Gammaproteobacteria</taxon>
        <taxon>Thiotrichales</taxon>
        <taxon>Thiotrichaceae</taxon>
        <taxon>Beggiatoa</taxon>
    </lineage>
</organism>
<accession>A0A2N9YEK9</accession>
<dbReference type="InterPro" id="IPR021135">
    <property type="entry name" value="PEP_COase"/>
</dbReference>
<dbReference type="PANTHER" id="PTHR30523:SF46">
    <property type="entry name" value="PHOSPHOENOLPYRUVATE CARBOXYLASE"/>
    <property type="match status" value="1"/>
</dbReference>
<feature type="active site" evidence="10 12">
    <location>
        <position position="591"/>
    </location>
</feature>
<dbReference type="PRINTS" id="PR00150">
    <property type="entry name" value="PEPCARBXLASE"/>
</dbReference>
<keyword evidence="6 10" id="KW-0460">Magnesium</keyword>
<dbReference type="PROSITE" id="PS00781">
    <property type="entry name" value="PEPCASE_1"/>
    <property type="match status" value="1"/>
</dbReference>
<evidence type="ECO:0000256" key="9">
    <source>
        <dbReference type="ARBA" id="ARBA00048995"/>
    </source>
</evidence>
<evidence type="ECO:0000313" key="13">
    <source>
        <dbReference type="EMBL" id="AUI68910.1"/>
    </source>
</evidence>
<comment type="cofactor">
    <cofactor evidence="1 10">
        <name>Mg(2+)</name>
        <dbReference type="ChEBI" id="CHEBI:18420"/>
    </cofactor>
</comment>
<keyword evidence="13" id="KW-0670">Pyruvate</keyword>
<evidence type="ECO:0000256" key="11">
    <source>
        <dbReference type="PROSITE-ProRule" id="PRU10111"/>
    </source>
</evidence>
<comment type="catalytic activity">
    <reaction evidence="9 10">
        <text>oxaloacetate + phosphate = phosphoenolpyruvate + hydrogencarbonate</text>
        <dbReference type="Rhea" id="RHEA:28370"/>
        <dbReference type="ChEBI" id="CHEBI:16452"/>
        <dbReference type="ChEBI" id="CHEBI:17544"/>
        <dbReference type="ChEBI" id="CHEBI:43474"/>
        <dbReference type="ChEBI" id="CHEBI:58702"/>
        <dbReference type="EC" id="4.1.1.31"/>
    </reaction>
</comment>
<dbReference type="GO" id="GO:0006099">
    <property type="term" value="P:tricarboxylic acid cycle"/>
    <property type="evidence" value="ECO:0007669"/>
    <property type="project" value="InterPro"/>
</dbReference>
<comment type="similarity">
    <text evidence="3 10">Belongs to the PEPCase type 1 family.</text>
</comment>
<dbReference type="KEGG" id="blep:AL038_14795"/>
<evidence type="ECO:0000256" key="1">
    <source>
        <dbReference type="ARBA" id="ARBA00001946"/>
    </source>
</evidence>
<dbReference type="STRING" id="288004.AL038_14795"/>
<dbReference type="PANTHER" id="PTHR30523">
    <property type="entry name" value="PHOSPHOENOLPYRUVATE CARBOXYLASE"/>
    <property type="match status" value="1"/>
</dbReference>
<evidence type="ECO:0000256" key="12">
    <source>
        <dbReference type="PROSITE-ProRule" id="PRU10112"/>
    </source>
</evidence>
<dbReference type="InterPro" id="IPR033129">
    <property type="entry name" value="PEPCASE_His_AS"/>
</dbReference>
<dbReference type="HAMAP" id="MF_00595">
    <property type="entry name" value="PEPcase_type1"/>
    <property type="match status" value="1"/>
</dbReference>
<comment type="function">
    <text evidence="2 10">Forms oxaloacetate, a four-carbon dicarboxylic acid source for the tricarboxylic acid cycle.</text>
</comment>
<evidence type="ECO:0000256" key="7">
    <source>
        <dbReference type="ARBA" id="ARBA00023239"/>
    </source>
</evidence>
<dbReference type="EC" id="4.1.1.31" evidence="4 10"/>
<evidence type="ECO:0000256" key="4">
    <source>
        <dbReference type="ARBA" id="ARBA00012305"/>
    </source>
</evidence>
<dbReference type="Proteomes" id="UP000234271">
    <property type="component" value="Chromosome"/>
</dbReference>
<evidence type="ECO:0000256" key="6">
    <source>
        <dbReference type="ARBA" id="ARBA00022842"/>
    </source>
</evidence>
<dbReference type="Gene3D" id="1.20.1440.90">
    <property type="entry name" value="Phosphoenolpyruvate/pyruvate domain"/>
    <property type="match status" value="1"/>
</dbReference>
<evidence type="ECO:0000256" key="5">
    <source>
        <dbReference type="ARBA" id="ARBA00022419"/>
    </source>
</evidence>
<dbReference type="RefSeq" id="WP_062154094.1">
    <property type="nucleotide sequence ID" value="NZ_CP012373.2"/>
</dbReference>
<comment type="subunit">
    <text evidence="10">Homotetramer.</text>
</comment>
<sequence length="936" mass="106840">MKNLVKDKPLRRRVKLFGKLVGKVLRARAHGQVYATVEELRKGYIQLRKTPDSVKQHKLERMITLLSPEVLSEVIRAFNIYFSLTNIADELFKHQSRREQVHKGGALWEESFDATFREFIKAGLSPQDIQSLFDNLLYTPVFTAHPTELRRRTLMLALRRVFLATEKLDQRGLSWVEHAELEAALEAELHILWKTDEVRLRQMHVEDEISNGLNYFRESLFTAVPLAYRAAERTIKRLYNDTNQTPVVVPSFLRFGSWIGGDRDGNPFVKPATTVKALRLQKVEILREYERQLYDLSDIITHSKSFCQPSQALLESIEQDAGLLARNNLYTYSEHIFEIYRRKLSMMRIRIKNNLEATEARLNNALTGMVIADKERIGYTNEAEFLADLQLIYQSLLSHDDQAVADGALKDLIRSVETFGFYLMKLDIRQESTRHTEAVTELLTAQNIDYNSLSENARLALLIQLLQTEQALLTNNTRWSELTAETLEVFQIVHDMRQEISPDAFGSYVISMTHSASHVLEVLLLAQQYKLVDKNGGYCYIGVSPLFETIDDLNHIEHVLSTLFTQPFYRQLLRASGNTQEVMLGYSDSCKDGGIITSSWLLHEAQKKITALAEANQLACRLFHGRGGAVGRGGGPTYEAIISQPAGTVHGQIKFTEQGEVLAYKYSNPETAMYELTVGAAGLLKASSVLMHKHKSVDSRYIEIMNYLAKQGEKQYRLLTDHTEGFMPFFYDATPVAEIGLMNIGSRPARRRSDNPSKYSIRAIPWVFGWSQARYTLPAWFGLGTALEKFCDKDVDNLAKLQKMYVEFPFFKSLLSNIQMSLFKTEMDIARRYADLCSDKRQAEKIFAMIEAEYVRSEQYLLQVANISELVADNPSLQLSIERRLPYIDPLNAIQVYLLGQYRQTTASGNAEEAKRWFDPLIRSINAISAGMRNTG</sequence>
<evidence type="ECO:0000256" key="8">
    <source>
        <dbReference type="ARBA" id="ARBA00023300"/>
    </source>
</evidence>
<reference evidence="14" key="1">
    <citation type="submission" date="2016-12" db="EMBL/GenBank/DDBJ databases">
        <title>Complete Genome Sequence of Beggiatoa leptomitiformis D-401.</title>
        <authorList>
            <person name="Fomenkov A."/>
            <person name="Vincze T."/>
            <person name="Grabovich M."/>
            <person name="Anton B.P."/>
            <person name="Dubinina G."/>
            <person name="Orlova M."/>
            <person name="Belousova E."/>
            <person name="Roberts R.J."/>
        </authorList>
    </citation>
    <scope>NUCLEOTIDE SEQUENCE [LARGE SCALE GENOMIC DNA]</scope>
    <source>
        <strain evidence="14">D-401</strain>
    </source>
</reference>
<dbReference type="GO" id="GO:0000287">
    <property type="term" value="F:magnesium ion binding"/>
    <property type="evidence" value="ECO:0007669"/>
    <property type="project" value="UniProtKB-UniRule"/>
</dbReference>
<feature type="active site" evidence="10 11">
    <location>
        <position position="145"/>
    </location>
</feature>
<dbReference type="GO" id="GO:0005829">
    <property type="term" value="C:cytosol"/>
    <property type="evidence" value="ECO:0007669"/>
    <property type="project" value="TreeGrafter"/>
</dbReference>
<evidence type="ECO:0000256" key="10">
    <source>
        <dbReference type="HAMAP-Rule" id="MF_00595"/>
    </source>
</evidence>
<dbReference type="Pfam" id="PF00311">
    <property type="entry name" value="PEPcase"/>
    <property type="match status" value="1"/>
</dbReference>
<dbReference type="InterPro" id="IPR022805">
    <property type="entry name" value="PEP_COase_bac/pln-type"/>
</dbReference>
<dbReference type="NCBIfam" id="NF000584">
    <property type="entry name" value="PRK00009.1"/>
    <property type="match status" value="1"/>
</dbReference>